<feature type="compositionally biased region" description="Gly residues" evidence="1">
    <location>
        <begin position="174"/>
        <end position="184"/>
    </location>
</feature>
<feature type="compositionally biased region" description="Basic residues" evidence="1">
    <location>
        <begin position="1"/>
        <end position="17"/>
    </location>
</feature>
<evidence type="ECO:0000313" key="2">
    <source>
        <dbReference type="EMBL" id="CAA9490616.1"/>
    </source>
</evidence>
<feature type="region of interest" description="Disordered" evidence="1">
    <location>
        <begin position="1"/>
        <end position="34"/>
    </location>
</feature>
<reference evidence="2" key="1">
    <citation type="submission" date="2020-02" db="EMBL/GenBank/DDBJ databases">
        <authorList>
            <person name="Meier V. D."/>
        </authorList>
    </citation>
    <scope>NUCLEOTIDE SEQUENCE</scope>
    <source>
        <strain evidence="2">AVDCRST_MAG39</strain>
    </source>
</reference>
<feature type="compositionally biased region" description="Gly residues" evidence="1">
    <location>
        <begin position="48"/>
        <end position="58"/>
    </location>
</feature>
<dbReference type="AlphaFoldDB" id="A0A6J4SEW2"/>
<feature type="compositionally biased region" description="Basic residues" evidence="1">
    <location>
        <begin position="161"/>
        <end position="172"/>
    </location>
</feature>
<organism evidence="2">
    <name type="scientific">uncultured Sphingomonadaceae bacterium</name>
    <dbReference type="NCBI Taxonomy" id="169976"/>
    <lineage>
        <taxon>Bacteria</taxon>
        <taxon>Pseudomonadati</taxon>
        <taxon>Pseudomonadota</taxon>
        <taxon>Alphaproteobacteria</taxon>
        <taxon>Sphingomonadales</taxon>
        <taxon>Sphingomonadaceae</taxon>
        <taxon>environmental samples</taxon>
    </lineage>
</organism>
<feature type="region of interest" description="Disordered" evidence="1">
    <location>
        <begin position="48"/>
        <end position="67"/>
    </location>
</feature>
<feature type="non-terminal residue" evidence="2">
    <location>
        <position position="197"/>
    </location>
</feature>
<feature type="compositionally biased region" description="Low complexity" evidence="1">
    <location>
        <begin position="185"/>
        <end position="197"/>
    </location>
</feature>
<gene>
    <name evidence="2" type="ORF">AVDCRST_MAG39-784</name>
</gene>
<sequence>EPSRRDRQHRRPHRHRGRRDDDCRQPGAARHRLGVRGVHRRLRCLDGAGLGDGAGEPGMGQRLPVSRQPGRHIPLAWARGEARRRGAPRDGAQRAVGGADAVLLVDPARLPDPRCLRYRDRPRVGCDARAGNWPRLLPPRARGRRGGRRREAPRAALGRGGRTRRGAARSPRRGGAGRPAGGRSGALADASAGSGVL</sequence>
<evidence type="ECO:0000256" key="1">
    <source>
        <dbReference type="SAM" id="MobiDB-lite"/>
    </source>
</evidence>
<accession>A0A6J4SEW2</accession>
<dbReference type="EMBL" id="CADCVW010000030">
    <property type="protein sequence ID" value="CAA9490616.1"/>
    <property type="molecule type" value="Genomic_DNA"/>
</dbReference>
<name>A0A6J4SEW2_9SPHN</name>
<proteinExistence type="predicted"/>
<feature type="region of interest" description="Disordered" evidence="1">
    <location>
        <begin position="130"/>
        <end position="197"/>
    </location>
</feature>
<feature type="non-terminal residue" evidence="2">
    <location>
        <position position="1"/>
    </location>
</feature>
<protein>
    <submittedName>
        <fullName evidence="2">Uncharacterized protein</fullName>
    </submittedName>
</protein>